<dbReference type="Gene3D" id="3.40.50.11350">
    <property type="match status" value="1"/>
</dbReference>
<evidence type="ECO:0000256" key="2">
    <source>
        <dbReference type="ARBA" id="ARBA00023043"/>
    </source>
</evidence>
<dbReference type="Pfam" id="PF12796">
    <property type="entry name" value="Ank_2"/>
    <property type="match status" value="1"/>
</dbReference>
<evidence type="ECO:0000313" key="4">
    <source>
        <dbReference type="EMBL" id="CAE7873867.1"/>
    </source>
</evidence>
<organism evidence="4 5">
    <name type="scientific">Symbiodinium necroappetens</name>
    <dbReference type="NCBI Taxonomy" id="1628268"/>
    <lineage>
        <taxon>Eukaryota</taxon>
        <taxon>Sar</taxon>
        <taxon>Alveolata</taxon>
        <taxon>Dinophyceae</taxon>
        <taxon>Suessiales</taxon>
        <taxon>Symbiodiniaceae</taxon>
        <taxon>Symbiodinium</taxon>
    </lineage>
</organism>
<feature type="region of interest" description="Disordered" evidence="3">
    <location>
        <begin position="543"/>
        <end position="624"/>
    </location>
</feature>
<evidence type="ECO:0000313" key="5">
    <source>
        <dbReference type="Proteomes" id="UP000601435"/>
    </source>
</evidence>
<dbReference type="SUPFAM" id="SSF48403">
    <property type="entry name" value="Ankyrin repeat"/>
    <property type="match status" value="1"/>
</dbReference>
<reference evidence="4" key="1">
    <citation type="submission" date="2021-02" db="EMBL/GenBank/DDBJ databases">
        <authorList>
            <person name="Dougan E. K."/>
            <person name="Rhodes N."/>
            <person name="Thang M."/>
            <person name="Chan C."/>
        </authorList>
    </citation>
    <scope>NUCLEOTIDE SEQUENCE</scope>
</reference>
<dbReference type="SMART" id="SM00248">
    <property type="entry name" value="ANK"/>
    <property type="match status" value="3"/>
</dbReference>
<comment type="caution">
    <text evidence="4">The sequence shown here is derived from an EMBL/GenBank/DDBJ whole genome shotgun (WGS) entry which is preliminary data.</text>
</comment>
<keyword evidence="2" id="KW-0040">ANK repeat</keyword>
<name>A0A813AMU0_9DINO</name>
<sequence length="831" mass="92011">MAKVSWPQHFTPDVVHLPCDVILQQKRCLKAHPLPGRPVSSPQVILWHCKHPHGLFSMFSLALGHMETCEKRGAALLVDWSSEELLYRGPPGEPNVWNAFFCQPAELKMPQEALRAAVDNGRYTETSSHKVVYGNYRGVIQGYGSIPAHQAAQGRALCKRNIALRPKFQQKLQTVIDSLPFGRLLAVHIRRSDKGCEAKANFELSDDRLLQRILHQCQAWGMNGVFLCTDDASLKQRLTNALERTGLSVSTYDATLPTDGTKAVHFDKTVDAYKKAEDVVMEALLMAKGCHGLLSTYSNVSAAVVYLSHDKYPRPGGKPEKRVFVAGDKAIDHQAHSVHAACGFVAPVHLQAFVFYLGPMQGKAHIQLKPPVSKPFREIGSFFGVVAASCKGRARGVPVQVYFTLGSLGCATDSGVRSAQGDELYRYRSDMFGINEVFLPLDLCCDVAQNIDGKQRRLCCFAVLRVSDCLWFDISSWLIPVSGAQPLLQGKALLPAAAPQPAQAVLHPQQPAQLQDVQRDLHSVVRSLQRQACHAADMVRSLQQPASEAIDRSSSQAREASPSATSLMVARTPSEEALLQMYRQRRSEESPELGSSLEPLEEPCSRGGDMEGPHFEPPRKRGDFLSSRPRLHGSRYVDALPDVDQQLENSIVMGDLAWVKDCIKKGANVNCRLDEKGFTPLMLASEGGWANIVRYLVENTDVEMDAVDSGGFNAADIAALNGYLSWEERGKNADVADIVNYLKDRGLEYTWRGAVIGGDIDRINEFLENGQDIEERTGYYCEGNYQYTAFQMAMKFGRQNVARYLLCLGAVIPRDICETQIPFESELRGFT</sequence>
<keyword evidence="5" id="KW-1185">Reference proteome</keyword>
<evidence type="ECO:0000256" key="3">
    <source>
        <dbReference type="SAM" id="MobiDB-lite"/>
    </source>
</evidence>
<dbReference type="PANTHER" id="PTHR24198:SF165">
    <property type="entry name" value="ANKYRIN REPEAT-CONTAINING PROTEIN-RELATED"/>
    <property type="match status" value="1"/>
</dbReference>
<dbReference type="AlphaFoldDB" id="A0A813AMU0"/>
<protein>
    <submittedName>
        <fullName evidence="4">RFXANK protein</fullName>
    </submittedName>
</protein>
<keyword evidence="1" id="KW-0677">Repeat</keyword>
<feature type="compositionally biased region" description="Polar residues" evidence="3">
    <location>
        <begin position="543"/>
        <end position="566"/>
    </location>
</feature>
<accession>A0A813AMU0</accession>
<evidence type="ECO:0000256" key="1">
    <source>
        <dbReference type="ARBA" id="ARBA00022737"/>
    </source>
</evidence>
<gene>
    <name evidence="4" type="primary">RFXANK</name>
    <name evidence="4" type="ORF">SNEC2469_LOCUS28376</name>
</gene>
<dbReference type="Proteomes" id="UP000601435">
    <property type="component" value="Unassembled WGS sequence"/>
</dbReference>
<dbReference type="OrthoDB" id="406318at2759"/>
<proteinExistence type="predicted"/>
<dbReference type="InterPro" id="IPR036770">
    <property type="entry name" value="Ankyrin_rpt-contain_sf"/>
</dbReference>
<dbReference type="Gene3D" id="1.25.40.20">
    <property type="entry name" value="Ankyrin repeat-containing domain"/>
    <property type="match status" value="1"/>
</dbReference>
<feature type="compositionally biased region" description="Basic and acidic residues" evidence="3">
    <location>
        <begin position="608"/>
        <end position="623"/>
    </location>
</feature>
<dbReference type="InterPro" id="IPR002110">
    <property type="entry name" value="Ankyrin_rpt"/>
</dbReference>
<dbReference type="PANTHER" id="PTHR24198">
    <property type="entry name" value="ANKYRIN REPEAT AND PROTEIN KINASE DOMAIN-CONTAINING PROTEIN"/>
    <property type="match status" value="1"/>
</dbReference>
<dbReference type="EMBL" id="CAJNJA010061564">
    <property type="protein sequence ID" value="CAE7873867.1"/>
    <property type="molecule type" value="Genomic_DNA"/>
</dbReference>